<dbReference type="SUPFAM" id="SSF54197">
    <property type="entry name" value="HIT-like"/>
    <property type="match status" value="2"/>
</dbReference>
<feature type="domain" description="Galactose-1-phosphate uridyl transferase N-terminal" evidence="6">
    <location>
        <begin position="3"/>
        <end position="180"/>
    </location>
</feature>
<evidence type="ECO:0000256" key="3">
    <source>
        <dbReference type="ARBA" id="ARBA00023277"/>
    </source>
</evidence>
<dbReference type="Proteomes" id="UP000008229">
    <property type="component" value="Chromosome"/>
</dbReference>
<dbReference type="InterPro" id="IPR001937">
    <property type="entry name" value="GalP_UDPtransf1"/>
</dbReference>
<dbReference type="GO" id="GO:0008108">
    <property type="term" value="F:UDP-glucose:hexose-1-phosphate uridylyltransferase activity"/>
    <property type="evidence" value="ECO:0007669"/>
    <property type="project" value="UniProtKB-EC"/>
</dbReference>
<reference evidence="7 8" key="1">
    <citation type="journal article" date="2010" name="Stand. Genomic Sci.">
        <title>Complete genome sequence of Conexibacter woesei type strain (ID131577).</title>
        <authorList>
            <person name="Pukall R."/>
            <person name="Lapidus A."/>
            <person name="Glavina Del Rio T."/>
            <person name="Copeland A."/>
            <person name="Tice H."/>
            <person name="Cheng J.-F."/>
            <person name="Lucas S."/>
            <person name="Chen F."/>
            <person name="Nolan M."/>
            <person name="Bruce D."/>
            <person name="Goodwin L."/>
            <person name="Pitluck S."/>
            <person name="Mavromatis K."/>
            <person name="Ivanova N."/>
            <person name="Ovchinnikova G."/>
            <person name="Pati A."/>
            <person name="Chen A."/>
            <person name="Palaniappan K."/>
            <person name="Land M."/>
            <person name="Hauser L."/>
            <person name="Chang Y.-J."/>
            <person name="Jeffries C.D."/>
            <person name="Chain P."/>
            <person name="Meincke L."/>
            <person name="Sims D."/>
            <person name="Brettin T."/>
            <person name="Detter J.C."/>
            <person name="Rohde M."/>
            <person name="Goeker M."/>
            <person name="Bristow J."/>
            <person name="Eisen J.A."/>
            <person name="Markowitz V."/>
            <person name="Kyrpides N.C."/>
            <person name="Klenk H.-P."/>
            <person name="Hugenholtz P."/>
        </authorList>
    </citation>
    <scope>NUCLEOTIDE SEQUENCE [LARGE SCALE GENOMIC DNA]</scope>
    <source>
        <strain evidence="8">DSM 14684 / CIP 108061 / JCM 11494 / NBRC 100937 / ID131577</strain>
    </source>
</reference>
<dbReference type="InterPro" id="IPR053177">
    <property type="entry name" value="ADP-glucose_phosphorylase"/>
</dbReference>
<dbReference type="EMBL" id="CP001854">
    <property type="protein sequence ID" value="ADB54285.1"/>
    <property type="molecule type" value="Genomic_DNA"/>
</dbReference>
<evidence type="ECO:0000256" key="5">
    <source>
        <dbReference type="SAM" id="MobiDB-lite"/>
    </source>
</evidence>
<dbReference type="Pfam" id="PF01087">
    <property type="entry name" value="GalP_UDP_transf"/>
    <property type="match status" value="1"/>
</dbReference>
<protein>
    <submittedName>
        <fullName evidence="7">UDP-glucose--hexose-1-phosphateuridylyltransferase</fullName>
        <ecNumber evidence="7">2.7.7.12</ecNumber>
    </submittedName>
</protein>
<sequence>MPEVRVDPLTGLKTIVAAERAGRPGAGLRAEPGPPLDRESDPFAEGHEDRTPPEVFAVRPGDGPADTPGWTVRVVPNLYPALAPEPAEPPPLERDAQPDLFTTAPAYGAHEVIVNAPQSVTSLAALEPDQVAAAMEVWRERMRVHAPGASYTHLIVNERREAGASLPHTHAQLYALGFVPAAVARERERFGAYAVRTMGGNLLADLVQEEVRRRDRIVAIDDEAVAMAPFGSRLPYQLMIVPRQARAHFEDDGPTAAALLHDVLNRLGRRLGAPPPLNLWIRTAPRGADHFCWRIDVMPRLTHLAGLELGTGLHLNIVAPEQAAAELREA</sequence>
<dbReference type="eggNOG" id="COG1085">
    <property type="taxonomic scope" value="Bacteria"/>
</dbReference>
<reference evidence="8" key="2">
    <citation type="submission" date="2010-01" db="EMBL/GenBank/DDBJ databases">
        <title>The complete genome of Conexibacter woesei DSM 14684.</title>
        <authorList>
            <consortium name="US DOE Joint Genome Institute (JGI-PGF)"/>
            <person name="Lucas S."/>
            <person name="Copeland A."/>
            <person name="Lapidus A."/>
            <person name="Glavina del Rio T."/>
            <person name="Dalin E."/>
            <person name="Tice H."/>
            <person name="Bruce D."/>
            <person name="Goodwin L."/>
            <person name="Pitluck S."/>
            <person name="Kyrpides N."/>
            <person name="Mavromatis K."/>
            <person name="Ivanova N."/>
            <person name="Mikhailova N."/>
            <person name="Chertkov O."/>
            <person name="Brettin T."/>
            <person name="Detter J.C."/>
            <person name="Han C."/>
            <person name="Larimer F."/>
            <person name="Land M."/>
            <person name="Hauser L."/>
            <person name="Markowitz V."/>
            <person name="Cheng J.-F."/>
            <person name="Hugenholtz P."/>
            <person name="Woyke T."/>
            <person name="Wu D."/>
            <person name="Pukall R."/>
            <person name="Steenblock K."/>
            <person name="Schneider S."/>
            <person name="Klenk H.-P."/>
            <person name="Eisen J.A."/>
        </authorList>
    </citation>
    <scope>NUCLEOTIDE SEQUENCE [LARGE SCALE GENOMIC DNA]</scope>
    <source>
        <strain evidence="8">DSM 14684 / CIP 108061 / JCM 11494 / NBRC 100937 / ID131577</strain>
    </source>
</reference>
<organism evidence="7 8">
    <name type="scientific">Conexibacter woesei (strain DSM 14684 / CCUG 47730 / CIP 108061 / JCM 11494 / NBRC 100937 / ID131577)</name>
    <dbReference type="NCBI Taxonomy" id="469383"/>
    <lineage>
        <taxon>Bacteria</taxon>
        <taxon>Bacillati</taxon>
        <taxon>Actinomycetota</taxon>
        <taxon>Thermoleophilia</taxon>
        <taxon>Solirubrobacterales</taxon>
        <taxon>Conexibacteraceae</taxon>
        <taxon>Conexibacter</taxon>
    </lineage>
</organism>
<keyword evidence="8" id="KW-1185">Reference proteome</keyword>
<dbReference type="OrthoDB" id="9769064at2"/>
<feature type="region of interest" description="Disordered" evidence="5">
    <location>
        <begin position="17"/>
        <end position="68"/>
    </location>
</feature>
<accession>D3F304</accession>
<dbReference type="STRING" id="469383.Cwoe_5885"/>
<dbReference type="PANTHER" id="PTHR42763">
    <property type="entry name" value="ADP-GLUCOSE PHOSPHORYLASE"/>
    <property type="match status" value="1"/>
</dbReference>
<dbReference type="RefSeq" id="WP_012937336.1">
    <property type="nucleotide sequence ID" value="NC_013739.1"/>
</dbReference>
<dbReference type="HOGENOM" id="CLU_029960_1_0_11"/>
<dbReference type="InterPro" id="IPR036265">
    <property type="entry name" value="HIT-like_sf"/>
</dbReference>
<dbReference type="Gene3D" id="3.30.428.10">
    <property type="entry name" value="HIT-like"/>
    <property type="match status" value="2"/>
</dbReference>
<evidence type="ECO:0000256" key="2">
    <source>
        <dbReference type="ARBA" id="ARBA00022695"/>
    </source>
</evidence>
<feature type="active site" description="Tele-UMP-histidine intermediate" evidence="4">
    <location>
        <position position="170"/>
    </location>
</feature>
<dbReference type="EC" id="2.7.7.12" evidence="7"/>
<keyword evidence="3" id="KW-0119">Carbohydrate metabolism</keyword>
<name>D3F304_CONWI</name>
<dbReference type="PANTHER" id="PTHR42763:SF1">
    <property type="entry name" value="UDP-GLUCOSE--HEXOSE-1-PHOSPHATE URIDYLYLTRANSFERASE"/>
    <property type="match status" value="1"/>
</dbReference>
<gene>
    <name evidence="7" type="ordered locus">Cwoe_5885</name>
</gene>
<proteinExistence type="predicted"/>
<evidence type="ECO:0000256" key="4">
    <source>
        <dbReference type="PIRSR" id="PIRSR000808-1"/>
    </source>
</evidence>
<dbReference type="AlphaFoldDB" id="D3F304"/>
<evidence type="ECO:0000313" key="8">
    <source>
        <dbReference type="Proteomes" id="UP000008229"/>
    </source>
</evidence>
<evidence type="ECO:0000313" key="7">
    <source>
        <dbReference type="EMBL" id="ADB54285.1"/>
    </source>
</evidence>
<evidence type="ECO:0000256" key="1">
    <source>
        <dbReference type="ARBA" id="ARBA00022679"/>
    </source>
</evidence>
<feature type="compositionally biased region" description="Basic and acidic residues" evidence="5">
    <location>
        <begin position="36"/>
        <end position="52"/>
    </location>
</feature>
<dbReference type="GO" id="GO:0006012">
    <property type="term" value="P:galactose metabolic process"/>
    <property type="evidence" value="ECO:0007669"/>
    <property type="project" value="InterPro"/>
</dbReference>
<keyword evidence="2 7" id="KW-0548">Nucleotidyltransferase</keyword>
<dbReference type="GO" id="GO:0008270">
    <property type="term" value="F:zinc ion binding"/>
    <property type="evidence" value="ECO:0007669"/>
    <property type="project" value="InterPro"/>
</dbReference>
<dbReference type="PIRSF" id="PIRSF000808">
    <property type="entry name" value="GalT"/>
    <property type="match status" value="1"/>
</dbReference>
<keyword evidence="1 7" id="KW-0808">Transferase</keyword>
<dbReference type="KEGG" id="cwo:Cwoe_5885"/>
<dbReference type="InterPro" id="IPR005849">
    <property type="entry name" value="GalP_Utransf_N"/>
</dbReference>
<evidence type="ECO:0000259" key="6">
    <source>
        <dbReference type="Pfam" id="PF01087"/>
    </source>
</evidence>